<reference evidence="2" key="1">
    <citation type="submission" date="2020-08" db="EMBL/GenBank/DDBJ databases">
        <title>Genome public.</title>
        <authorList>
            <person name="Liu C."/>
            <person name="Sun Q."/>
        </authorList>
    </citation>
    <scope>NUCLEOTIDE SEQUENCE</scope>
    <source>
        <strain evidence="2">BX8</strain>
    </source>
</reference>
<comment type="caution">
    <text evidence="2">The sequence shown here is derived from an EMBL/GenBank/DDBJ whole genome shotgun (WGS) entry which is preliminary data.</text>
</comment>
<feature type="chain" id="PRO_5038024563" description="Adhesin domain-containing protein" evidence="1">
    <location>
        <begin position="29"/>
        <end position="310"/>
    </location>
</feature>
<dbReference type="AlphaFoldDB" id="A0A923KVJ0"/>
<evidence type="ECO:0000313" key="3">
    <source>
        <dbReference type="Proteomes" id="UP000659630"/>
    </source>
</evidence>
<proteinExistence type="predicted"/>
<dbReference type="Gene3D" id="2.160.20.120">
    <property type="match status" value="1"/>
</dbReference>
<dbReference type="Proteomes" id="UP000659630">
    <property type="component" value="Unassembled WGS sequence"/>
</dbReference>
<evidence type="ECO:0000256" key="1">
    <source>
        <dbReference type="SAM" id="SignalP"/>
    </source>
</evidence>
<keyword evidence="3" id="KW-1185">Reference proteome</keyword>
<evidence type="ECO:0000313" key="2">
    <source>
        <dbReference type="EMBL" id="MBC5580851.1"/>
    </source>
</evidence>
<protein>
    <recommendedName>
        <fullName evidence="4">Adhesin domain-containing protein</fullName>
    </recommendedName>
</protein>
<organism evidence="2 3">
    <name type="scientific">Anaerofilum hominis</name>
    <dbReference type="NCBI Taxonomy" id="2763016"/>
    <lineage>
        <taxon>Bacteria</taxon>
        <taxon>Bacillati</taxon>
        <taxon>Bacillota</taxon>
        <taxon>Clostridia</taxon>
        <taxon>Eubacteriales</taxon>
        <taxon>Oscillospiraceae</taxon>
        <taxon>Anaerofilum</taxon>
    </lineage>
</organism>
<name>A0A923KVJ0_9FIRM</name>
<dbReference type="EMBL" id="JACONZ010000001">
    <property type="protein sequence ID" value="MBC5580851.1"/>
    <property type="molecule type" value="Genomic_DNA"/>
</dbReference>
<sequence length="310" mass="32954">MRSFYKITAIIAACLLVLGVLISGVAFACGVSSQAVNGVIRLGPYIQIPVGWGHNDWYWDWDGAWHGGRDDEADGYHYDSGRGTSVPQTPASGTVVSQEGTQMQDNSGIRKIEVELGGGSFEVVRGDSFRVEITGLPADKVYSGFDGDEWKVEAPHGKTSLNMYRNVRGTVTIPEDCIPEELKIEIGAGELTVEGLTATRSAELSVGAGTLTVTGCTLANVEMDCGMGELVFDGVLTGRGSIDCGMGNVTVTTRGRAEDYGTTVECGMGNVEFNGLRWAAVGNGTANAGAVNYFDIECGMGNVEFYIREE</sequence>
<evidence type="ECO:0008006" key="4">
    <source>
        <dbReference type="Google" id="ProtNLM"/>
    </source>
</evidence>
<accession>A0A923KVJ0</accession>
<keyword evidence="1" id="KW-0732">Signal</keyword>
<dbReference type="RefSeq" id="WP_186887173.1">
    <property type="nucleotide sequence ID" value="NZ_JACONZ010000001.1"/>
</dbReference>
<dbReference type="PROSITE" id="PS51257">
    <property type="entry name" value="PROKAR_LIPOPROTEIN"/>
    <property type="match status" value="1"/>
</dbReference>
<feature type="signal peptide" evidence="1">
    <location>
        <begin position="1"/>
        <end position="28"/>
    </location>
</feature>
<gene>
    <name evidence="2" type="ORF">H8S23_04975</name>
</gene>